<protein>
    <submittedName>
        <fullName evidence="3">Uncharacterized protein</fullName>
    </submittedName>
</protein>
<dbReference type="AlphaFoldDB" id="A0A6N7PWE4"/>
<evidence type="ECO:0000256" key="2">
    <source>
        <dbReference type="SAM" id="SignalP"/>
    </source>
</evidence>
<comment type="caution">
    <text evidence="3">The sequence shown here is derived from an EMBL/GenBank/DDBJ whole genome shotgun (WGS) entry which is preliminary data.</text>
</comment>
<proteinExistence type="predicted"/>
<feature type="signal peptide" evidence="2">
    <location>
        <begin position="1"/>
        <end position="19"/>
    </location>
</feature>
<dbReference type="Proteomes" id="UP000440224">
    <property type="component" value="Unassembled WGS sequence"/>
</dbReference>
<dbReference type="OrthoDB" id="9919875at2"/>
<dbReference type="RefSeq" id="WP_153822663.1">
    <property type="nucleotide sequence ID" value="NZ_WJIE01000009.1"/>
</dbReference>
<organism evidence="3 4">
    <name type="scientific">Polyangium spumosum</name>
    <dbReference type="NCBI Taxonomy" id="889282"/>
    <lineage>
        <taxon>Bacteria</taxon>
        <taxon>Pseudomonadati</taxon>
        <taxon>Myxococcota</taxon>
        <taxon>Polyangia</taxon>
        <taxon>Polyangiales</taxon>
        <taxon>Polyangiaceae</taxon>
        <taxon>Polyangium</taxon>
    </lineage>
</organism>
<keyword evidence="2" id="KW-0732">Signal</keyword>
<keyword evidence="1" id="KW-1133">Transmembrane helix</keyword>
<sequence length="152" mass="15293">MRPLPIFLAALLLPAIASAEPPPAAPSPPPSPPFWTGPRVAGSLVIGAGVGAIVAGAIYAARSDEATAALKQHCLTSDPDKCDAEGYRLREQATADGRTATTSLGVGAAGVFLGLALAWINPELHPAAAPVKVTVAPVVSAQTQGIVVVGRF</sequence>
<feature type="chain" id="PRO_5026692968" evidence="2">
    <location>
        <begin position="20"/>
        <end position="152"/>
    </location>
</feature>
<name>A0A6N7PWE4_9BACT</name>
<feature type="transmembrane region" description="Helical" evidence="1">
    <location>
        <begin position="43"/>
        <end position="61"/>
    </location>
</feature>
<keyword evidence="1" id="KW-0812">Transmembrane</keyword>
<keyword evidence="4" id="KW-1185">Reference proteome</keyword>
<evidence type="ECO:0000313" key="4">
    <source>
        <dbReference type="Proteomes" id="UP000440224"/>
    </source>
</evidence>
<dbReference type="EMBL" id="WJIE01000009">
    <property type="protein sequence ID" value="MRG95847.1"/>
    <property type="molecule type" value="Genomic_DNA"/>
</dbReference>
<gene>
    <name evidence="3" type="ORF">GF068_28590</name>
</gene>
<keyword evidence="1" id="KW-0472">Membrane</keyword>
<evidence type="ECO:0000313" key="3">
    <source>
        <dbReference type="EMBL" id="MRG95847.1"/>
    </source>
</evidence>
<reference evidence="3 4" key="1">
    <citation type="submission" date="2019-10" db="EMBL/GenBank/DDBJ databases">
        <title>A soil myxobacterium in the family Polyangiaceae.</title>
        <authorList>
            <person name="Li Y."/>
            <person name="Wang J."/>
        </authorList>
    </citation>
    <scope>NUCLEOTIDE SEQUENCE [LARGE SCALE GENOMIC DNA]</scope>
    <source>
        <strain evidence="3 4">DSM 14734</strain>
    </source>
</reference>
<evidence type="ECO:0000256" key="1">
    <source>
        <dbReference type="SAM" id="Phobius"/>
    </source>
</evidence>
<accession>A0A6N7PWE4</accession>